<accession>A0A2T3NBP9</accession>
<reference evidence="1 2" key="1">
    <citation type="submission" date="2018-01" db="EMBL/GenBank/DDBJ databases">
        <title>Whole genome sequencing of Histamine producing bacteria.</title>
        <authorList>
            <person name="Butler K."/>
        </authorList>
    </citation>
    <scope>NUCLEOTIDE SEQUENCE [LARGE SCALE GENOMIC DNA]</scope>
    <source>
        <strain evidence="1 2">DSM 100436</strain>
    </source>
</reference>
<comment type="caution">
    <text evidence="1">The sequence shown here is derived from an EMBL/GenBank/DDBJ whole genome shotgun (WGS) entry which is preliminary data.</text>
</comment>
<name>A0A2T3NBP9_9GAMM</name>
<dbReference type="PROSITE" id="PS51257">
    <property type="entry name" value="PROKAR_LIPOPROTEIN"/>
    <property type="match status" value="1"/>
</dbReference>
<dbReference type="EMBL" id="PYMA01000024">
    <property type="protein sequence ID" value="PSW11380.1"/>
    <property type="molecule type" value="Genomic_DNA"/>
</dbReference>
<evidence type="ECO:0000313" key="1">
    <source>
        <dbReference type="EMBL" id="PSW11380.1"/>
    </source>
</evidence>
<dbReference type="Proteomes" id="UP000241771">
    <property type="component" value="Unassembled WGS sequence"/>
</dbReference>
<gene>
    <name evidence="1" type="ORF">C9I98_24335</name>
</gene>
<protein>
    <submittedName>
        <fullName evidence="1">DUF2799 domain-containing protein</fullName>
    </submittedName>
</protein>
<organism evidence="1 2">
    <name type="scientific">Photobacterium sanctipauli</name>
    <dbReference type="NCBI Taxonomy" id="1342794"/>
    <lineage>
        <taxon>Bacteria</taxon>
        <taxon>Pseudomonadati</taxon>
        <taxon>Pseudomonadota</taxon>
        <taxon>Gammaproteobacteria</taxon>
        <taxon>Vibrionales</taxon>
        <taxon>Vibrionaceae</taxon>
        <taxon>Photobacterium</taxon>
    </lineage>
</organism>
<sequence length="136" mass="15159">MGYQGMRGKLPLVIMAFTLAGCSANYVDDYIASQDWQSLGEQDALKGQKVRELSTLVSGDLPAAENKYNLGYEIGRTEYCDVEKAWQLGKSGQDYVGICDGMPDGVEFRRQYNFGHDSFVMDMERESSTDGFGFGY</sequence>
<dbReference type="AlphaFoldDB" id="A0A2T3NBP9"/>
<proteinExistence type="predicted"/>
<dbReference type="InterPro" id="IPR021242">
    <property type="entry name" value="DUF2799"/>
</dbReference>
<evidence type="ECO:0000313" key="2">
    <source>
        <dbReference type="Proteomes" id="UP000241771"/>
    </source>
</evidence>
<dbReference type="Pfam" id="PF10973">
    <property type="entry name" value="DUF2799"/>
    <property type="match status" value="1"/>
</dbReference>
<keyword evidence="2" id="KW-1185">Reference proteome</keyword>